<reference evidence="3" key="1">
    <citation type="submission" date="2016-07" db="EMBL/GenBank/DDBJ databases">
        <title>Nontailed viruses are major unrecognized killers of bacteria in the ocean.</title>
        <authorList>
            <person name="Kauffman K."/>
            <person name="Hussain F."/>
            <person name="Yang J."/>
            <person name="Arevalo P."/>
            <person name="Brown J."/>
            <person name="Cutler M."/>
            <person name="Kelly L."/>
            <person name="Polz M.F."/>
        </authorList>
    </citation>
    <scope>NUCLEOTIDE SEQUENCE [LARGE SCALE GENOMIC DNA]</scope>
    <source>
        <strain evidence="3">10N.261.45.A10</strain>
    </source>
</reference>
<evidence type="ECO:0000313" key="3">
    <source>
        <dbReference type="Proteomes" id="UP000235387"/>
    </source>
</evidence>
<dbReference type="Pfam" id="PF08906">
    <property type="entry name" value="T6SS_Tdi1_C"/>
    <property type="match status" value="1"/>
</dbReference>
<sequence length="144" mass="16267">MDLVAEINASWGWIGINATDVVGENDFGNLIVKDDESRYWRIFPEELACEIIAENRQELDLLSNDQEFLQDWYMRVLVSVAKEALGELTDNKKYCFVIPASLGGEYNASNFKTISLVELIRFSGDLAHQIKDLPPGSKIKLNVV</sequence>
<protein>
    <submittedName>
        <fullName evidence="2">DUF1851 domain-containing protein</fullName>
    </submittedName>
</protein>
<evidence type="ECO:0000259" key="1">
    <source>
        <dbReference type="Pfam" id="PF08906"/>
    </source>
</evidence>
<dbReference type="AlphaFoldDB" id="A0A2N7LGL8"/>
<evidence type="ECO:0000313" key="2">
    <source>
        <dbReference type="EMBL" id="PMN94692.1"/>
    </source>
</evidence>
<dbReference type="Proteomes" id="UP000235387">
    <property type="component" value="Unassembled WGS sequence"/>
</dbReference>
<proteinExistence type="predicted"/>
<dbReference type="EMBL" id="MDAL01000002">
    <property type="protein sequence ID" value="PMN94692.1"/>
    <property type="molecule type" value="Genomic_DNA"/>
</dbReference>
<feature type="domain" description="T6SS immunity protein Tdi1 C-terminal" evidence="1">
    <location>
        <begin position="53"/>
        <end position="126"/>
    </location>
</feature>
<comment type="caution">
    <text evidence="2">The sequence shown here is derived from an EMBL/GenBank/DDBJ whole genome shotgun (WGS) entry which is preliminary data.</text>
</comment>
<dbReference type="InterPro" id="IPR015002">
    <property type="entry name" value="T6SS_Tdi1_C"/>
</dbReference>
<organism evidence="2 3">
    <name type="scientific">Enterovibrio norvegicus</name>
    <dbReference type="NCBI Taxonomy" id="188144"/>
    <lineage>
        <taxon>Bacteria</taxon>
        <taxon>Pseudomonadati</taxon>
        <taxon>Pseudomonadota</taxon>
        <taxon>Gammaproteobacteria</taxon>
        <taxon>Vibrionales</taxon>
        <taxon>Vibrionaceae</taxon>
        <taxon>Enterovibrio</taxon>
    </lineage>
</organism>
<gene>
    <name evidence="2" type="ORF">BCT23_01290</name>
</gene>
<name>A0A2N7LGL8_9GAMM</name>
<dbReference type="RefSeq" id="WP_102389807.1">
    <property type="nucleotide sequence ID" value="NZ_MDAL01000002.1"/>
</dbReference>
<accession>A0A2N7LGL8</accession>